<feature type="transmembrane region" description="Helical" evidence="4">
    <location>
        <begin position="237"/>
        <end position="257"/>
    </location>
</feature>
<dbReference type="SUPFAM" id="SSF48334">
    <property type="entry name" value="DNA repair protein MutS, domain III"/>
    <property type="match status" value="1"/>
</dbReference>
<dbReference type="GO" id="GO:0005829">
    <property type="term" value="C:cytosol"/>
    <property type="evidence" value="ECO:0007669"/>
    <property type="project" value="TreeGrafter"/>
</dbReference>
<dbReference type="OrthoDB" id="9802448at2"/>
<keyword evidence="1" id="KW-0547">Nucleotide-binding</keyword>
<evidence type="ECO:0000256" key="2">
    <source>
        <dbReference type="ARBA" id="ARBA00022840"/>
    </source>
</evidence>
<dbReference type="GO" id="GO:0005524">
    <property type="term" value="F:ATP binding"/>
    <property type="evidence" value="ECO:0007669"/>
    <property type="project" value="UniProtKB-KW"/>
</dbReference>
<feature type="transmembrane region" description="Helical" evidence="4">
    <location>
        <begin position="213"/>
        <end position="231"/>
    </location>
</feature>
<gene>
    <name evidence="6" type="ordered locus">CA_C3034</name>
</gene>
<sequence>MDKNEEFLRRIENFKSEKSKLKQNYNMMSLLRFIVFIMAISFTYFLVKNPSIFILLGTILSFVLFVYILKIHEKISDRLEVANNLVEVNEKYLKRIDGTWTSFQDFGEEFQDEEYPYLGDLDIFGKKSLFQLINTCVTFLGRKKLAETLKKPDKNIEKIRMRQKAVEELKDKIDFCQNVESQGNSNELGTDPSELFNDLENTEHLFKNFLVEAFIRILPVVSIVVSIVIIYMKLKAYYWVIAALFVLHMLINIMGYLKVAPQLRIIYKIRKDLKSYFRILDIIENEDFKSDYLKELKSVLYFENKPAYRIFKSLISITEKLEFKNNIFGYVIFGIIMLWDYQCVFEFERWKDRYGKIVSKWVDAIGEFESLSSLSVIFRLNSHMVFPELSESGLVFSGKEVGHPLIGEEKRVNNDVDMNNKIFVITGANMAGKTTFLRTVGINLVLAYAGAPVCASNLKCSVVDIYTSMRITDDLNNGMSTFYVELMRVKKMIENVKKKTPMIFLIDEIFHGTNSNDRIAGAKKVLKILNENWIFGLISTHDFELCELESDEKRRIKNYHFSETYLEDKIIFDYKLKDGPSDTTNAKYLMKMIGINVE</sequence>
<dbReference type="eggNOG" id="COG0249">
    <property type="taxonomic scope" value="Bacteria"/>
</dbReference>
<dbReference type="PIR" id="C97273">
    <property type="entry name" value="C97273"/>
</dbReference>
<keyword evidence="7" id="KW-1185">Reference proteome</keyword>
<dbReference type="GeneID" id="44999521"/>
<accession>Q97ES3</accession>
<dbReference type="Pfam" id="PF00488">
    <property type="entry name" value="MutS_V"/>
    <property type="match status" value="1"/>
</dbReference>
<evidence type="ECO:0000313" key="7">
    <source>
        <dbReference type="Proteomes" id="UP000000814"/>
    </source>
</evidence>
<proteinExistence type="predicted"/>
<dbReference type="InterPro" id="IPR045076">
    <property type="entry name" value="MutS"/>
</dbReference>
<dbReference type="Gene3D" id="1.10.1420.10">
    <property type="match status" value="1"/>
</dbReference>
<keyword evidence="2" id="KW-0067">ATP-binding</keyword>
<evidence type="ECO:0000256" key="1">
    <source>
        <dbReference type="ARBA" id="ARBA00022741"/>
    </source>
</evidence>
<dbReference type="SUPFAM" id="SSF52540">
    <property type="entry name" value="P-loop containing nucleoside triphosphate hydrolases"/>
    <property type="match status" value="1"/>
</dbReference>
<dbReference type="AlphaFoldDB" id="Q97ES3"/>
<name>Q97ES3_CLOAB</name>
<dbReference type="GO" id="GO:0030983">
    <property type="term" value="F:mismatched DNA binding"/>
    <property type="evidence" value="ECO:0007669"/>
    <property type="project" value="InterPro"/>
</dbReference>
<dbReference type="SMART" id="SM00534">
    <property type="entry name" value="MUTSac"/>
    <property type="match status" value="1"/>
</dbReference>
<dbReference type="InterPro" id="IPR027417">
    <property type="entry name" value="P-loop_NTPase"/>
</dbReference>
<dbReference type="Pfam" id="PF05192">
    <property type="entry name" value="MutS_III"/>
    <property type="match status" value="1"/>
</dbReference>
<dbReference type="KEGG" id="cac:CA_C3034"/>
<dbReference type="PATRIC" id="fig|272562.8.peg.3217"/>
<dbReference type="STRING" id="272562.CA_C3034"/>
<feature type="domain" description="DNA mismatch repair proteins mutS family" evidence="5">
    <location>
        <begin position="420"/>
        <end position="598"/>
    </location>
</feature>
<dbReference type="RefSeq" id="WP_010966315.1">
    <property type="nucleotide sequence ID" value="NC_003030.1"/>
</dbReference>
<evidence type="ECO:0000259" key="5">
    <source>
        <dbReference type="SMART" id="SM00534"/>
    </source>
</evidence>
<dbReference type="Proteomes" id="UP000000814">
    <property type="component" value="Chromosome"/>
</dbReference>
<protein>
    <submittedName>
        <fullName evidence="6">MutS-like mismatch repair protein, ATPases</fullName>
    </submittedName>
</protein>
<dbReference type="InterPro" id="IPR036187">
    <property type="entry name" value="DNA_mismatch_repair_MutS_sf"/>
</dbReference>
<evidence type="ECO:0000313" key="6">
    <source>
        <dbReference type="EMBL" id="AAK80974.1"/>
    </source>
</evidence>
<evidence type="ECO:0000256" key="3">
    <source>
        <dbReference type="ARBA" id="ARBA00023125"/>
    </source>
</evidence>
<keyword evidence="3" id="KW-0238">DNA-binding</keyword>
<dbReference type="HOGENOM" id="CLU_030717_0_0_9"/>
<dbReference type="GO" id="GO:0006298">
    <property type="term" value="P:mismatch repair"/>
    <property type="evidence" value="ECO:0007669"/>
    <property type="project" value="InterPro"/>
</dbReference>
<evidence type="ECO:0000256" key="4">
    <source>
        <dbReference type="SAM" id="Phobius"/>
    </source>
</evidence>
<dbReference type="Gene3D" id="3.40.50.300">
    <property type="entry name" value="P-loop containing nucleotide triphosphate hydrolases"/>
    <property type="match status" value="1"/>
</dbReference>
<dbReference type="GO" id="GO:0140664">
    <property type="term" value="F:ATP-dependent DNA damage sensor activity"/>
    <property type="evidence" value="ECO:0007669"/>
    <property type="project" value="InterPro"/>
</dbReference>
<dbReference type="PANTHER" id="PTHR11361">
    <property type="entry name" value="DNA MISMATCH REPAIR PROTEIN MUTS FAMILY MEMBER"/>
    <property type="match status" value="1"/>
</dbReference>
<reference evidence="6 7" key="1">
    <citation type="journal article" date="2001" name="J. Bacteriol.">
        <title>Genome sequence and comparative analysis of the solvent-producing bacterium Clostridium acetobutylicum.</title>
        <authorList>
            <person name="Nolling J."/>
            <person name="Breton G."/>
            <person name="Omelchenko M.V."/>
            <person name="Makarova K.S."/>
            <person name="Zeng Q."/>
            <person name="Gibson R."/>
            <person name="Lee H.M."/>
            <person name="Dubois J."/>
            <person name="Qiu D."/>
            <person name="Hitti J."/>
            <person name="Wolf Y.I."/>
            <person name="Tatusov R.L."/>
            <person name="Sabathe F."/>
            <person name="Doucette-Stamm L."/>
            <person name="Soucaille P."/>
            <person name="Daly M.J."/>
            <person name="Bennett G.N."/>
            <person name="Koonin E.V."/>
            <person name="Smith D.R."/>
        </authorList>
    </citation>
    <scope>NUCLEOTIDE SEQUENCE [LARGE SCALE GENOMIC DNA]</scope>
    <source>
        <strain evidence="7">ATCC 824 / DSM 792 / JCM 1419 / LMG 5710 / VKM B-1787</strain>
    </source>
</reference>
<keyword evidence="4" id="KW-0472">Membrane</keyword>
<dbReference type="InterPro" id="IPR000432">
    <property type="entry name" value="DNA_mismatch_repair_MutS_C"/>
</dbReference>
<dbReference type="PANTHER" id="PTHR11361:SF99">
    <property type="entry name" value="DNA MISMATCH REPAIR PROTEIN"/>
    <property type="match status" value="1"/>
</dbReference>
<organism evidence="6 7">
    <name type="scientific">Clostridium acetobutylicum (strain ATCC 824 / DSM 792 / JCM 1419 / IAM 19013 / LMG 5710 / NBRC 13948 / NRRL B-527 / VKM B-1787 / 2291 / W)</name>
    <dbReference type="NCBI Taxonomy" id="272562"/>
    <lineage>
        <taxon>Bacteria</taxon>
        <taxon>Bacillati</taxon>
        <taxon>Bacillota</taxon>
        <taxon>Clostridia</taxon>
        <taxon>Eubacteriales</taxon>
        <taxon>Clostridiaceae</taxon>
        <taxon>Clostridium</taxon>
    </lineage>
</organism>
<keyword evidence="4" id="KW-0812">Transmembrane</keyword>
<feature type="transmembrane region" description="Helical" evidence="4">
    <location>
        <begin position="52"/>
        <end position="69"/>
    </location>
</feature>
<dbReference type="EMBL" id="AE001437">
    <property type="protein sequence ID" value="AAK80974.1"/>
    <property type="molecule type" value="Genomic_DNA"/>
</dbReference>
<keyword evidence="4" id="KW-1133">Transmembrane helix</keyword>
<dbReference type="CDD" id="cd03283">
    <property type="entry name" value="ABC_MutS-like"/>
    <property type="match status" value="1"/>
</dbReference>
<dbReference type="InterPro" id="IPR007696">
    <property type="entry name" value="DNA_mismatch_repair_MutS_core"/>
</dbReference>
<feature type="transmembrane region" description="Helical" evidence="4">
    <location>
        <begin position="25"/>
        <end position="46"/>
    </location>
</feature>